<evidence type="ECO:0000313" key="5">
    <source>
        <dbReference type="Proteomes" id="UP000665026"/>
    </source>
</evidence>
<dbReference type="Proteomes" id="UP000665026">
    <property type="component" value="Chromosome"/>
</dbReference>
<dbReference type="Pfam" id="PF00501">
    <property type="entry name" value="AMP-binding"/>
    <property type="match status" value="1"/>
</dbReference>
<dbReference type="Gene3D" id="3.40.50.12780">
    <property type="entry name" value="N-terminal domain of ligase-like"/>
    <property type="match status" value="1"/>
</dbReference>
<dbReference type="InterPro" id="IPR000873">
    <property type="entry name" value="AMP-dep_synth/lig_dom"/>
</dbReference>
<feature type="domain" description="AMP-dependent synthetase/ligase" evidence="3">
    <location>
        <begin position="20"/>
        <end position="435"/>
    </location>
</feature>
<dbReference type="InterPro" id="IPR042099">
    <property type="entry name" value="ANL_N_sf"/>
</dbReference>
<accession>A0A975ETX4</accession>
<dbReference type="KEGG" id="cact:HZ995_05675"/>
<gene>
    <name evidence="4" type="ORF">HZ995_05675</name>
</gene>
<keyword evidence="2" id="KW-0067">ATP-binding</keyword>
<dbReference type="EMBL" id="CP060010">
    <property type="protein sequence ID" value="QTN36996.1"/>
    <property type="molecule type" value="Genomic_DNA"/>
</dbReference>
<dbReference type="PANTHER" id="PTHR43272:SF33">
    <property type="entry name" value="AMP-BINDING DOMAIN-CONTAINING PROTEIN-RELATED"/>
    <property type="match status" value="1"/>
</dbReference>
<evidence type="ECO:0000256" key="2">
    <source>
        <dbReference type="ARBA" id="ARBA00022840"/>
    </source>
</evidence>
<proteinExistence type="predicted"/>
<dbReference type="GO" id="GO:0004467">
    <property type="term" value="F:long-chain fatty acid-CoA ligase activity"/>
    <property type="evidence" value="ECO:0007669"/>
    <property type="project" value="TreeGrafter"/>
</dbReference>
<dbReference type="Pfam" id="PF23562">
    <property type="entry name" value="AMP-binding_C_3"/>
    <property type="match status" value="1"/>
</dbReference>
<dbReference type="PANTHER" id="PTHR43272">
    <property type="entry name" value="LONG-CHAIN-FATTY-ACID--COA LIGASE"/>
    <property type="match status" value="1"/>
</dbReference>
<dbReference type="InterPro" id="IPR020845">
    <property type="entry name" value="AMP-binding_CS"/>
</dbReference>
<dbReference type="PROSITE" id="PS00455">
    <property type="entry name" value="AMP_BINDING"/>
    <property type="match status" value="1"/>
</dbReference>
<reference evidence="4" key="1">
    <citation type="submission" date="2020-07" db="EMBL/GenBank/DDBJ databases">
        <title>Genome sequences of bacteria associated with the marine, planktonic diatom Thalassiosira profunda strain ECT2AJA-044.</title>
        <authorList>
            <person name="Gargas C.B."/>
            <person name="Roberts W.R."/>
            <person name="Alverson A.J."/>
        </authorList>
    </citation>
    <scope>NUCLEOTIDE SEQUENCE</scope>
    <source>
        <strain evidence="4">ECT2AJA-044</strain>
    </source>
</reference>
<keyword evidence="1" id="KW-0547">Nucleotide-binding</keyword>
<dbReference type="GO" id="GO:0005524">
    <property type="term" value="F:ATP binding"/>
    <property type="evidence" value="ECO:0007669"/>
    <property type="project" value="UniProtKB-KW"/>
</dbReference>
<evidence type="ECO:0000313" key="4">
    <source>
        <dbReference type="EMBL" id="QTN36996.1"/>
    </source>
</evidence>
<name>A0A975ETX4_9RHOB</name>
<sequence length="607" mass="67334">MSMTTFTKDNFRTSVQVIAEHGAQSPDRVAIRQKRYGVWNEITWARLDEIVKELAAGLIELGVKPGDKVGVLSENRQEWVLTQFAAQAVGAIVVGMYPTSPAAEIDHLVNASETEVLFIEDQEQFDKIVELGDRAKNLRQLVVFDPKGLRMRPYLKLTSFDEMQAMGQTSLPKHASDIQTRSDAITPEDTALMVFTSGSTGAPKAAEISHGNFYAAMRLALDLFEGLPADVNILSYLPLCHVAEQNMTVVNCLSARRTMNFGESLRTITLDLRDVAPELFFGVPRIWEKMQAGLLVQIKTANPIQRRLTEIALASAHKRSKTPRSKWSLTQRIANSFWDATVYRHIRSYLGLGRVKIALSAAAPISEDLLVFLRGIGVNIREVWGMTETSGAASIQPNWGDCDGRVGFFPDEMEAKVAEDGELLVKGPIVFKGYFKNDKATADTLVDGWLHTGDVAEALPDGSFSIVDRKKDIMINAAGKNLTPSLIENTMKASPYIKECIVIADKRPYVSALIQIDFDTVRLWAESKGISYTTFRSLAENPDIVALVDREVAARNKNLARVEQIKKVWLLPKELDHDDGEVTATMKVRRSKITEAYGEAIEGLYAA</sequence>
<dbReference type="SUPFAM" id="SSF56801">
    <property type="entry name" value="Acetyl-CoA synthetase-like"/>
    <property type="match status" value="1"/>
</dbReference>
<organism evidence="4 5">
    <name type="scientific">Cognatishimia activa</name>
    <dbReference type="NCBI Taxonomy" id="1715691"/>
    <lineage>
        <taxon>Bacteria</taxon>
        <taxon>Pseudomonadati</taxon>
        <taxon>Pseudomonadota</taxon>
        <taxon>Alphaproteobacteria</taxon>
        <taxon>Rhodobacterales</taxon>
        <taxon>Paracoccaceae</taxon>
        <taxon>Cognatishimia</taxon>
    </lineage>
</organism>
<dbReference type="GO" id="GO:0016020">
    <property type="term" value="C:membrane"/>
    <property type="evidence" value="ECO:0007669"/>
    <property type="project" value="TreeGrafter"/>
</dbReference>
<evidence type="ECO:0000259" key="3">
    <source>
        <dbReference type="Pfam" id="PF00501"/>
    </source>
</evidence>
<dbReference type="AlphaFoldDB" id="A0A975ETX4"/>
<evidence type="ECO:0000256" key="1">
    <source>
        <dbReference type="ARBA" id="ARBA00022741"/>
    </source>
</evidence>
<protein>
    <submittedName>
        <fullName evidence="4">AMP-binding protein</fullName>
    </submittedName>
</protein>